<feature type="disulfide bond" evidence="16">
    <location>
        <begin position="429"/>
        <end position="451"/>
    </location>
</feature>
<dbReference type="GO" id="GO:0006954">
    <property type="term" value="P:inflammatory response"/>
    <property type="evidence" value="ECO:0007669"/>
    <property type="project" value="UniProtKB-UniRule"/>
</dbReference>
<comment type="similarity">
    <text evidence="2 15">Belongs to the Toll-like receptor family.</text>
</comment>
<keyword evidence="7" id="KW-0677">Repeat</keyword>
<evidence type="ECO:0000256" key="15">
    <source>
        <dbReference type="PIRNR" id="PIRNR037595"/>
    </source>
</evidence>
<keyword evidence="13" id="KW-0325">Glycoprotein</keyword>
<dbReference type="PANTHER" id="PTHR24365">
    <property type="entry name" value="TOLL-LIKE RECEPTOR"/>
    <property type="match status" value="1"/>
</dbReference>
<evidence type="ECO:0000256" key="12">
    <source>
        <dbReference type="ARBA" id="ARBA00023170"/>
    </source>
</evidence>
<evidence type="ECO:0000256" key="13">
    <source>
        <dbReference type="ARBA" id="ARBA00023180"/>
    </source>
</evidence>
<evidence type="ECO:0000256" key="4">
    <source>
        <dbReference type="ARBA" id="ARBA00022614"/>
    </source>
</evidence>
<evidence type="ECO:0000256" key="9">
    <source>
        <dbReference type="ARBA" id="ARBA00022989"/>
    </source>
</evidence>
<dbReference type="InterPro" id="IPR003591">
    <property type="entry name" value="Leu-rich_rpt_typical-subtyp"/>
</dbReference>
<dbReference type="InterPro" id="IPR035897">
    <property type="entry name" value="Toll_tir_struct_dom_sf"/>
</dbReference>
<dbReference type="Pfam" id="PF01582">
    <property type="entry name" value="TIR"/>
    <property type="match status" value="1"/>
</dbReference>
<dbReference type="Ensembl" id="ENSSMAT00000003868.2">
    <property type="protein sequence ID" value="ENSSMAP00000003808.2"/>
    <property type="gene ID" value="ENSSMAG00000002367.2"/>
</dbReference>
<evidence type="ECO:0000256" key="6">
    <source>
        <dbReference type="ARBA" id="ARBA00022729"/>
    </source>
</evidence>
<dbReference type="SUPFAM" id="SSF52200">
    <property type="entry name" value="Toll/Interleukin receptor TIR domain"/>
    <property type="match status" value="1"/>
</dbReference>
<organism evidence="18 19">
    <name type="scientific">Scophthalmus maximus</name>
    <name type="common">Turbot</name>
    <name type="synonym">Psetta maxima</name>
    <dbReference type="NCBI Taxonomy" id="52904"/>
    <lineage>
        <taxon>Eukaryota</taxon>
        <taxon>Metazoa</taxon>
        <taxon>Chordata</taxon>
        <taxon>Craniata</taxon>
        <taxon>Vertebrata</taxon>
        <taxon>Euteleostomi</taxon>
        <taxon>Actinopterygii</taxon>
        <taxon>Neopterygii</taxon>
        <taxon>Teleostei</taxon>
        <taxon>Neoteleostei</taxon>
        <taxon>Acanthomorphata</taxon>
        <taxon>Carangaria</taxon>
        <taxon>Pleuronectiformes</taxon>
        <taxon>Pleuronectoidei</taxon>
        <taxon>Scophthalmidae</taxon>
        <taxon>Scophthalmus</taxon>
    </lineage>
</organism>
<dbReference type="SMART" id="SM00255">
    <property type="entry name" value="TIR"/>
    <property type="match status" value="1"/>
</dbReference>
<dbReference type="AlphaFoldDB" id="A0A8D2ZKU5"/>
<keyword evidence="9" id="KW-1133">Transmembrane helix</keyword>
<dbReference type="GO" id="GO:0002224">
    <property type="term" value="P:toll-like receptor signaling pathway"/>
    <property type="evidence" value="ECO:0007669"/>
    <property type="project" value="UniProtKB-UniRule"/>
</dbReference>
<evidence type="ECO:0000256" key="10">
    <source>
        <dbReference type="ARBA" id="ARBA00023136"/>
    </source>
</evidence>
<dbReference type="InterPro" id="IPR001611">
    <property type="entry name" value="Leu-rich_rpt"/>
</dbReference>
<dbReference type="GeneTree" id="ENSGT00940000156323"/>
<sequence>KYIYIYIYIYCKSLEFNFPLSGPRCHIREKSLWDCSRQNLSKIPAAPSEHVAGLDVSRNRLETIAKEDFLAYASLRSLTVANNKIETIQEQAFVPLANLEKLDLSVNSLATLSAGWFKNLLSLRYLNLWGNKYETLGEGNLFQPLDKLKTLHFGGPHLVSVGRSDFSGLSGLRELFFDGTNLQNYAEGSLRHVGPVSHVTLALNGPCERDQALVEVVLSDAVRPNTTLTVTDTLLYTKSQALPFKVAYDGGATGFIFKKVTMTSAACMAFLHLLPGSGITTLTLEDSRFLLYPLGGIAPAPDTGPLEALVLKNVDVPQFYNFPALYFLSPLLRAVRRASVVNCKVYAIPCESSADLSGLEYLDISDNSFSDIALSQMMCGGKGVLPRLRTLNVSRNHLRSINSRIFAELGRLTSIDLSGNAFGDMPETCDWPPSLRFLNLSATHLTRATACLPGSLHILDLSDNELTVFHIGLPVLTELYISGNKIHLHSNLSDYVALRRLEAAAETFVCSCDFVAFMASDWAKRRVRLGDEVKSYVCESPDAARGTSVADVRLSAFECHAVLSLSLLCSGVAAALLLTAGLCHRFSVVWYAEMTWAWLSAKRKPKLRRGELEYDAFVSFSEMDSGWVEAHLVPELEQSEPPLRLCLHKRDFVPGAWILDNIMGAIERSHKTLFVLSQHFVRSEWCKYELDYTHFRLFDQNDDTVVLILLEPIDKRAVPKKFCRLRRVMHSRTYLEWPDDDSQIAGFWQSLRAAIKRPVTDGKRKFELFYSLLRTQLLLSPDVQCVSCFLISSLHNGHNLQNVALKQPTTNKNIVLK</sequence>
<feature type="domain" description="TIR" evidence="17">
    <location>
        <begin position="612"/>
        <end position="755"/>
    </location>
</feature>
<evidence type="ECO:0000256" key="3">
    <source>
        <dbReference type="ARBA" id="ARBA00022588"/>
    </source>
</evidence>
<keyword evidence="5" id="KW-0812">Transmembrane</keyword>
<dbReference type="InterPro" id="IPR000157">
    <property type="entry name" value="TIR_dom"/>
</dbReference>
<dbReference type="Gene3D" id="3.80.10.10">
    <property type="entry name" value="Ribonuclease Inhibitor"/>
    <property type="match status" value="1"/>
</dbReference>
<dbReference type="FunFam" id="3.40.50.10140:FF:000001">
    <property type="entry name" value="Toll-like receptor 2"/>
    <property type="match status" value="1"/>
</dbReference>
<reference evidence="18" key="1">
    <citation type="submission" date="2023-05" db="EMBL/GenBank/DDBJ databases">
        <title>High-quality long-read genome of Scophthalmus maximus.</title>
        <authorList>
            <person name="Lien S."/>
            <person name="Martinez P."/>
        </authorList>
    </citation>
    <scope>NUCLEOTIDE SEQUENCE [LARGE SCALE GENOMIC DNA]</scope>
</reference>
<dbReference type="InterPro" id="IPR032675">
    <property type="entry name" value="LRR_dom_sf"/>
</dbReference>
<dbReference type="Pfam" id="PF13855">
    <property type="entry name" value="LRR_8"/>
    <property type="match status" value="2"/>
</dbReference>
<protein>
    <recommendedName>
        <fullName evidence="15">Toll-like receptor 2</fullName>
    </recommendedName>
</protein>
<dbReference type="GO" id="GO:0042497">
    <property type="term" value="F:triacyl lipopeptide binding"/>
    <property type="evidence" value="ECO:0007669"/>
    <property type="project" value="TreeGrafter"/>
</dbReference>
<dbReference type="SUPFAM" id="SSF52058">
    <property type="entry name" value="L domain-like"/>
    <property type="match status" value="1"/>
</dbReference>
<evidence type="ECO:0000256" key="11">
    <source>
        <dbReference type="ARBA" id="ARBA00023157"/>
    </source>
</evidence>
<dbReference type="PANTHER" id="PTHR24365:SF17">
    <property type="entry name" value="TOLL-LIKE RECEPTOR 2"/>
    <property type="match status" value="1"/>
</dbReference>
<reference evidence="18" key="2">
    <citation type="submission" date="2025-08" db="UniProtKB">
        <authorList>
            <consortium name="Ensembl"/>
        </authorList>
    </citation>
    <scope>IDENTIFICATION</scope>
</reference>
<comment type="subcellular location">
    <subcellularLocation>
        <location evidence="1">Membrane</location>
        <topology evidence="1">Single-pass type I membrane protein</topology>
    </subcellularLocation>
</comment>
<keyword evidence="11 16" id="KW-1015">Disulfide bond</keyword>
<dbReference type="GO" id="GO:0005886">
    <property type="term" value="C:plasma membrane"/>
    <property type="evidence" value="ECO:0007669"/>
    <property type="project" value="TreeGrafter"/>
</dbReference>
<keyword evidence="6" id="KW-0732">Signal</keyword>
<dbReference type="Gene3D" id="3.40.50.10140">
    <property type="entry name" value="Toll/interleukin-1 receptor homology (TIR) domain"/>
    <property type="match status" value="1"/>
</dbReference>
<feature type="disulfide bond" evidence="16">
    <location>
        <begin position="350"/>
        <end position="379"/>
    </location>
</feature>
<evidence type="ECO:0000256" key="7">
    <source>
        <dbReference type="ARBA" id="ARBA00022737"/>
    </source>
</evidence>
<keyword evidence="14 15" id="KW-0395">Inflammatory response</keyword>
<keyword evidence="3 15" id="KW-0399">Innate immunity</keyword>
<evidence type="ECO:0000259" key="17">
    <source>
        <dbReference type="PROSITE" id="PS50104"/>
    </source>
</evidence>
<dbReference type="GO" id="GO:0045087">
    <property type="term" value="P:innate immune response"/>
    <property type="evidence" value="ECO:0007669"/>
    <property type="project" value="UniProtKB-UniRule"/>
</dbReference>
<dbReference type="GO" id="GO:0004888">
    <property type="term" value="F:transmembrane signaling receptor activity"/>
    <property type="evidence" value="ECO:0007669"/>
    <property type="project" value="InterPro"/>
</dbReference>
<evidence type="ECO:0000256" key="2">
    <source>
        <dbReference type="ARBA" id="ARBA00009634"/>
    </source>
</evidence>
<name>A0A8D2ZKU5_SCOMX</name>
<evidence type="ECO:0000313" key="19">
    <source>
        <dbReference type="Proteomes" id="UP000694558"/>
    </source>
</evidence>
<dbReference type="SMART" id="SM00369">
    <property type="entry name" value="LRR_TYP"/>
    <property type="match status" value="9"/>
</dbReference>
<evidence type="ECO:0000256" key="5">
    <source>
        <dbReference type="ARBA" id="ARBA00022692"/>
    </source>
</evidence>
<evidence type="ECO:0000256" key="8">
    <source>
        <dbReference type="ARBA" id="ARBA00022859"/>
    </source>
</evidence>
<evidence type="ECO:0000256" key="16">
    <source>
        <dbReference type="PIRSR" id="PIRSR037595-2"/>
    </source>
</evidence>
<keyword evidence="8 15" id="KW-0391">Immunity</keyword>
<keyword evidence="4" id="KW-0433">Leucine-rich repeat</keyword>
<dbReference type="PRINTS" id="PR01537">
    <property type="entry name" value="INTRLKN1R1F"/>
</dbReference>
<evidence type="ECO:0000313" key="18">
    <source>
        <dbReference type="Ensembl" id="ENSSMAP00000003808.2"/>
    </source>
</evidence>
<dbReference type="Proteomes" id="UP000694558">
    <property type="component" value="Chromosome 8"/>
</dbReference>
<dbReference type="InterPro" id="IPR017241">
    <property type="entry name" value="Toll-like_receptor"/>
</dbReference>
<accession>A0A8D2ZKU5</accession>
<comment type="function">
    <text evidence="15">Cooperates with LY96 to mediate the innate immune response to bacterial lipoproteins and other microbial cell wall components. Cooperates with TLR1 or TLR6 to mediate the innate immune response to bacterial lipoproteins or lipopeptides. Acts via MYD88 and TRAF6, leading to NF-kappa-B activation, cytokine secretion and the inflammatory response.</text>
</comment>
<gene>
    <name evidence="18" type="primary">TLR2</name>
</gene>
<proteinExistence type="inferred from homology"/>
<keyword evidence="10" id="KW-0472">Membrane</keyword>
<evidence type="ECO:0000256" key="14">
    <source>
        <dbReference type="ARBA" id="ARBA00023198"/>
    </source>
</evidence>
<dbReference type="PIRSF" id="PIRSF037595">
    <property type="entry name" value="Toll-like_receptor"/>
    <property type="match status" value="1"/>
</dbReference>
<dbReference type="GO" id="GO:0043235">
    <property type="term" value="C:receptor complex"/>
    <property type="evidence" value="ECO:0007669"/>
    <property type="project" value="TreeGrafter"/>
</dbReference>
<keyword evidence="12 15" id="KW-0675">Receptor</keyword>
<evidence type="ECO:0000256" key="1">
    <source>
        <dbReference type="ARBA" id="ARBA00004479"/>
    </source>
</evidence>
<dbReference type="PROSITE" id="PS50104">
    <property type="entry name" value="TIR"/>
    <property type="match status" value="1"/>
</dbReference>